<protein>
    <recommendedName>
        <fullName evidence="1">DUF4283 domain-containing protein</fullName>
    </recommendedName>
</protein>
<keyword evidence="3" id="KW-1185">Reference proteome</keyword>
<sequence>MAIEEVVGSASSKQGRCLSLNEVSISLAPSVVTGKVLSKLCLFGKVLSSRAFNAKEVEQACSNLWKSRVKVEPTEGALDGSNTFRFFFENGSASKRILEQGPWCVKGDMLVLLSWSTGF</sequence>
<name>A0A7J6GH16_CANSA</name>
<accession>A0A7J6GH16</accession>
<evidence type="ECO:0000313" key="2">
    <source>
        <dbReference type="EMBL" id="KAF4382142.1"/>
    </source>
</evidence>
<dbReference type="AlphaFoldDB" id="A0A7J6GH16"/>
<evidence type="ECO:0000313" key="3">
    <source>
        <dbReference type="Proteomes" id="UP000583929"/>
    </source>
</evidence>
<dbReference type="InterPro" id="IPR025558">
    <property type="entry name" value="DUF4283"/>
</dbReference>
<gene>
    <name evidence="2" type="ORF">G4B88_009432</name>
</gene>
<organism evidence="2 3">
    <name type="scientific">Cannabis sativa</name>
    <name type="common">Hemp</name>
    <name type="synonym">Marijuana</name>
    <dbReference type="NCBI Taxonomy" id="3483"/>
    <lineage>
        <taxon>Eukaryota</taxon>
        <taxon>Viridiplantae</taxon>
        <taxon>Streptophyta</taxon>
        <taxon>Embryophyta</taxon>
        <taxon>Tracheophyta</taxon>
        <taxon>Spermatophyta</taxon>
        <taxon>Magnoliopsida</taxon>
        <taxon>eudicotyledons</taxon>
        <taxon>Gunneridae</taxon>
        <taxon>Pentapetalae</taxon>
        <taxon>rosids</taxon>
        <taxon>fabids</taxon>
        <taxon>Rosales</taxon>
        <taxon>Cannabaceae</taxon>
        <taxon>Cannabis</taxon>
    </lineage>
</organism>
<dbReference type="EMBL" id="JAATIQ010000104">
    <property type="protein sequence ID" value="KAF4382142.1"/>
    <property type="molecule type" value="Genomic_DNA"/>
</dbReference>
<dbReference type="Pfam" id="PF14111">
    <property type="entry name" value="DUF4283"/>
    <property type="match status" value="1"/>
</dbReference>
<proteinExistence type="predicted"/>
<comment type="caution">
    <text evidence="2">The sequence shown here is derived from an EMBL/GenBank/DDBJ whole genome shotgun (WGS) entry which is preliminary data.</text>
</comment>
<evidence type="ECO:0000259" key="1">
    <source>
        <dbReference type="Pfam" id="PF14111"/>
    </source>
</evidence>
<reference evidence="2 3" key="1">
    <citation type="journal article" date="2020" name="bioRxiv">
        <title>Sequence and annotation of 42 cannabis genomes reveals extensive copy number variation in cannabinoid synthesis and pathogen resistance genes.</title>
        <authorList>
            <person name="Mckernan K.J."/>
            <person name="Helbert Y."/>
            <person name="Kane L.T."/>
            <person name="Ebling H."/>
            <person name="Zhang L."/>
            <person name="Liu B."/>
            <person name="Eaton Z."/>
            <person name="Mclaughlin S."/>
            <person name="Kingan S."/>
            <person name="Baybayan P."/>
            <person name="Concepcion G."/>
            <person name="Jordan M."/>
            <person name="Riva A."/>
            <person name="Barbazuk W."/>
            <person name="Harkins T."/>
        </authorList>
    </citation>
    <scope>NUCLEOTIDE SEQUENCE [LARGE SCALE GENOMIC DNA]</scope>
    <source>
        <strain evidence="3">cv. Jamaican Lion 4</strain>
        <tissue evidence="2">Leaf</tissue>
    </source>
</reference>
<dbReference type="Proteomes" id="UP000583929">
    <property type="component" value="Unassembled WGS sequence"/>
</dbReference>
<feature type="domain" description="DUF4283" evidence="1">
    <location>
        <begin position="38"/>
        <end position="119"/>
    </location>
</feature>